<comment type="caution">
    <text evidence="1">The sequence shown here is derived from an EMBL/GenBank/DDBJ whole genome shotgun (WGS) entry which is preliminary data.</text>
</comment>
<proteinExistence type="predicted"/>
<reference evidence="1" key="1">
    <citation type="journal article" date="2012" name="PLoS ONE">
        <title>Gene sets for utilization of primary and secondary nutrition supplies in the distal gut of endangered iberian lynx.</title>
        <authorList>
            <person name="Alcaide M."/>
            <person name="Messina E."/>
            <person name="Richter M."/>
            <person name="Bargiela R."/>
            <person name="Peplies J."/>
            <person name="Huws S.A."/>
            <person name="Newbold C.J."/>
            <person name="Golyshin P.N."/>
            <person name="Simon M.A."/>
            <person name="Lopez G."/>
            <person name="Yakimov M.M."/>
            <person name="Ferrer M."/>
        </authorList>
    </citation>
    <scope>NUCLEOTIDE SEQUENCE</scope>
</reference>
<dbReference type="EMBL" id="AMCI01001961">
    <property type="protein sequence ID" value="EJX03990.1"/>
    <property type="molecule type" value="Genomic_DNA"/>
</dbReference>
<evidence type="ECO:0000313" key="1">
    <source>
        <dbReference type="EMBL" id="EJX03990.1"/>
    </source>
</evidence>
<accession>J9GU94</accession>
<sequence length="41" mass="3999">MVTVKAASAIVSSAVTTSVVRLGEIHGTGSGSRGSGKGLRL</sequence>
<protein>
    <submittedName>
        <fullName evidence="1">Uncharacterized protein</fullName>
    </submittedName>
</protein>
<dbReference type="AlphaFoldDB" id="J9GU94"/>
<name>J9GU94_9ZZZZ</name>
<organism evidence="1">
    <name type="scientific">gut metagenome</name>
    <dbReference type="NCBI Taxonomy" id="749906"/>
    <lineage>
        <taxon>unclassified sequences</taxon>
        <taxon>metagenomes</taxon>
        <taxon>organismal metagenomes</taxon>
    </lineage>
</organism>
<gene>
    <name evidence="1" type="ORF">EVA_07905</name>
</gene>